<proteinExistence type="inferred from homology"/>
<protein>
    <submittedName>
        <fullName evidence="7">Putative serine protease HtrA</fullName>
    </submittedName>
</protein>
<dbReference type="PANTHER" id="PTHR43343">
    <property type="entry name" value="PEPTIDASE S12"/>
    <property type="match status" value="1"/>
</dbReference>
<evidence type="ECO:0000256" key="2">
    <source>
        <dbReference type="ARBA" id="ARBA00022670"/>
    </source>
</evidence>
<evidence type="ECO:0000256" key="1">
    <source>
        <dbReference type="ARBA" id="ARBA00010541"/>
    </source>
</evidence>
<keyword evidence="5" id="KW-0472">Membrane</keyword>
<dbReference type="PANTHER" id="PTHR43343:SF3">
    <property type="entry name" value="PROTEASE DO-LIKE 8, CHLOROPLASTIC"/>
    <property type="match status" value="1"/>
</dbReference>
<organism evidence="7 8">
    <name type="scientific">Pelotomaculum schinkii</name>
    <dbReference type="NCBI Taxonomy" id="78350"/>
    <lineage>
        <taxon>Bacteria</taxon>
        <taxon>Bacillati</taxon>
        <taxon>Bacillota</taxon>
        <taxon>Clostridia</taxon>
        <taxon>Eubacteriales</taxon>
        <taxon>Desulfotomaculaceae</taxon>
        <taxon>Pelotomaculum</taxon>
    </lineage>
</organism>
<dbReference type="InterPro" id="IPR001940">
    <property type="entry name" value="Peptidase_S1C"/>
</dbReference>
<dbReference type="EMBL" id="QFGA01000001">
    <property type="protein sequence ID" value="TEB08137.1"/>
    <property type="molecule type" value="Genomic_DNA"/>
</dbReference>
<dbReference type="SUPFAM" id="SSF50156">
    <property type="entry name" value="PDZ domain-like"/>
    <property type="match status" value="1"/>
</dbReference>
<keyword evidence="3" id="KW-0378">Hydrolase</keyword>
<evidence type="ECO:0000259" key="6">
    <source>
        <dbReference type="PROSITE" id="PS50106"/>
    </source>
</evidence>
<comment type="similarity">
    <text evidence="1">Belongs to the peptidase S1C family.</text>
</comment>
<keyword evidence="5" id="KW-0812">Transmembrane</keyword>
<keyword evidence="2 7" id="KW-0645">Protease</keyword>
<keyword evidence="4" id="KW-0720">Serine protease</keyword>
<dbReference type="Proteomes" id="UP000298324">
    <property type="component" value="Unassembled WGS sequence"/>
</dbReference>
<dbReference type="Gene3D" id="2.40.10.10">
    <property type="entry name" value="Trypsin-like serine proteases"/>
    <property type="match status" value="2"/>
</dbReference>
<dbReference type="InterPro" id="IPR009003">
    <property type="entry name" value="Peptidase_S1_PA"/>
</dbReference>
<dbReference type="Gene3D" id="2.30.42.10">
    <property type="match status" value="1"/>
</dbReference>
<dbReference type="FunFam" id="2.40.10.10:FF:000001">
    <property type="entry name" value="Periplasmic serine protease DegS"/>
    <property type="match status" value="1"/>
</dbReference>
<dbReference type="RefSeq" id="WP_190239856.1">
    <property type="nucleotide sequence ID" value="NZ_QFGA01000001.1"/>
</dbReference>
<dbReference type="PROSITE" id="PS50106">
    <property type="entry name" value="PDZ"/>
    <property type="match status" value="1"/>
</dbReference>
<comment type="caution">
    <text evidence="7">The sequence shown here is derived from an EMBL/GenBank/DDBJ whole genome shotgun (WGS) entry which is preliminary data.</text>
</comment>
<evidence type="ECO:0000256" key="5">
    <source>
        <dbReference type="SAM" id="Phobius"/>
    </source>
</evidence>
<keyword evidence="8" id="KW-1185">Reference proteome</keyword>
<dbReference type="InterPro" id="IPR043504">
    <property type="entry name" value="Peptidase_S1_PA_chymotrypsin"/>
</dbReference>
<dbReference type="PRINTS" id="PR00834">
    <property type="entry name" value="PROTEASES2C"/>
</dbReference>
<sequence>MKEFFAHPRVKVLGAFLIAALVVVTVFFAGSWYGFPQVTWPEKAGQASAGTPGTDTIPDIAANTSPAVVRVDTTTVQSSSRSDPFFNDPFFRQFFGDQFRTPSQPQESQGMGSGFIISADGYILTNEHVISGASSIEVTVSTREKSYPAKLVGSDHDLDLAVLKIEPDGNLPTIALGDSDSIRVGDWAIAIGNPYGLDHTVTVGVISAKGRPITVEDRQYRNLLQTDASINPGNSGGPLLNLNGEVIGINTAINAEAQGIGFAIPSNTVKDVYDELVSKGGVTHPWLGVYLQSVTKDIAQYYGLGEQTGAVVASTVSGGPASKAGLQRGDVITQYNGVDITNPNSLTDQVTATPVGSQVEIRFIRDGQTQSVVVTIEAKSSN</sequence>
<dbReference type="SMART" id="SM00228">
    <property type="entry name" value="PDZ"/>
    <property type="match status" value="1"/>
</dbReference>
<gene>
    <name evidence="7" type="primary">htrA</name>
    <name evidence="7" type="ORF">Psch_01692</name>
</gene>
<dbReference type="Pfam" id="PF13365">
    <property type="entry name" value="Trypsin_2"/>
    <property type="match status" value="1"/>
</dbReference>
<dbReference type="InterPro" id="IPR001478">
    <property type="entry name" value="PDZ"/>
</dbReference>
<dbReference type="InterPro" id="IPR036034">
    <property type="entry name" value="PDZ_sf"/>
</dbReference>
<dbReference type="InterPro" id="IPR051201">
    <property type="entry name" value="Chloro_Bact_Ser_Proteases"/>
</dbReference>
<dbReference type="GO" id="GO:0006508">
    <property type="term" value="P:proteolysis"/>
    <property type="evidence" value="ECO:0007669"/>
    <property type="project" value="UniProtKB-KW"/>
</dbReference>
<feature type="transmembrane region" description="Helical" evidence="5">
    <location>
        <begin position="12"/>
        <end position="35"/>
    </location>
</feature>
<dbReference type="GO" id="GO:0004252">
    <property type="term" value="F:serine-type endopeptidase activity"/>
    <property type="evidence" value="ECO:0007669"/>
    <property type="project" value="InterPro"/>
</dbReference>
<reference evidence="7 8" key="1">
    <citation type="journal article" date="2018" name="Environ. Microbiol.">
        <title>Novel energy conservation strategies and behaviour of Pelotomaculum schinkii driving syntrophic propionate catabolism.</title>
        <authorList>
            <person name="Hidalgo-Ahumada C.A.P."/>
            <person name="Nobu M.K."/>
            <person name="Narihiro T."/>
            <person name="Tamaki H."/>
            <person name="Liu W.T."/>
            <person name="Kamagata Y."/>
            <person name="Stams A.J.M."/>
            <person name="Imachi H."/>
            <person name="Sousa D.Z."/>
        </authorList>
    </citation>
    <scope>NUCLEOTIDE SEQUENCE [LARGE SCALE GENOMIC DNA]</scope>
    <source>
        <strain evidence="7 8">HH</strain>
    </source>
</reference>
<evidence type="ECO:0000256" key="4">
    <source>
        <dbReference type="ARBA" id="ARBA00022825"/>
    </source>
</evidence>
<evidence type="ECO:0000256" key="3">
    <source>
        <dbReference type="ARBA" id="ARBA00022801"/>
    </source>
</evidence>
<feature type="domain" description="PDZ" evidence="6">
    <location>
        <begin position="288"/>
        <end position="342"/>
    </location>
</feature>
<evidence type="ECO:0000313" key="7">
    <source>
        <dbReference type="EMBL" id="TEB08137.1"/>
    </source>
</evidence>
<evidence type="ECO:0000313" key="8">
    <source>
        <dbReference type="Proteomes" id="UP000298324"/>
    </source>
</evidence>
<keyword evidence="5" id="KW-1133">Transmembrane helix</keyword>
<dbReference type="Pfam" id="PF13180">
    <property type="entry name" value="PDZ_2"/>
    <property type="match status" value="1"/>
</dbReference>
<dbReference type="SUPFAM" id="SSF50494">
    <property type="entry name" value="Trypsin-like serine proteases"/>
    <property type="match status" value="1"/>
</dbReference>
<dbReference type="AlphaFoldDB" id="A0A4Y7RIH8"/>
<accession>A0A4Y7RIH8</accession>
<name>A0A4Y7RIH8_9FIRM</name>